<gene>
    <name evidence="1" type="ORF">BS47DRAFT_1369542</name>
</gene>
<name>A0A9P6ACK2_9AGAM</name>
<proteinExistence type="predicted"/>
<evidence type="ECO:0000313" key="2">
    <source>
        <dbReference type="Proteomes" id="UP000886523"/>
    </source>
</evidence>
<dbReference type="AlphaFoldDB" id="A0A9P6ACK2"/>
<organism evidence="1 2">
    <name type="scientific">Hydnum rufescens UP504</name>
    <dbReference type="NCBI Taxonomy" id="1448309"/>
    <lineage>
        <taxon>Eukaryota</taxon>
        <taxon>Fungi</taxon>
        <taxon>Dikarya</taxon>
        <taxon>Basidiomycota</taxon>
        <taxon>Agaricomycotina</taxon>
        <taxon>Agaricomycetes</taxon>
        <taxon>Cantharellales</taxon>
        <taxon>Hydnaceae</taxon>
        <taxon>Hydnum</taxon>
    </lineage>
</organism>
<dbReference type="Proteomes" id="UP000886523">
    <property type="component" value="Unassembled WGS sequence"/>
</dbReference>
<reference evidence="1" key="1">
    <citation type="journal article" date="2020" name="Nat. Commun.">
        <title>Large-scale genome sequencing of mycorrhizal fungi provides insights into the early evolution of symbiotic traits.</title>
        <authorList>
            <person name="Miyauchi S."/>
            <person name="Kiss E."/>
            <person name="Kuo A."/>
            <person name="Drula E."/>
            <person name="Kohler A."/>
            <person name="Sanchez-Garcia M."/>
            <person name="Morin E."/>
            <person name="Andreopoulos B."/>
            <person name="Barry K.W."/>
            <person name="Bonito G."/>
            <person name="Buee M."/>
            <person name="Carver A."/>
            <person name="Chen C."/>
            <person name="Cichocki N."/>
            <person name="Clum A."/>
            <person name="Culley D."/>
            <person name="Crous P.W."/>
            <person name="Fauchery L."/>
            <person name="Girlanda M."/>
            <person name="Hayes R.D."/>
            <person name="Keri Z."/>
            <person name="LaButti K."/>
            <person name="Lipzen A."/>
            <person name="Lombard V."/>
            <person name="Magnuson J."/>
            <person name="Maillard F."/>
            <person name="Murat C."/>
            <person name="Nolan M."/>
            <person name="Ohm R.A."/>
            <person name="Pangilinan J."/>
            <person name="Pereira M.F."/>
            <person name="Perotto S."/>
            <person name="Peter M."/>
            <person name="Pfister S."/>
            <person name="Riley R."/>
            <person name="Sitrit Y."/>
            <person name="Stielow J.B."/>
            <person name="Szollosi G."/>
            <person name="Zifcakova L."/>
            <person name="Stursova M."/>
            <person name="Spatafora J.W."/>
            <person name="Tedersoo L."/>
            <person name="Vaario L.M."/>
            <person name="Yamada A."/>
            <person name="Yan M."/>
            <person name="Wang P."/>
            <person name="Xu J."/>
            <person name="Bruns T."/>
            <person name="Baldrian P."/>
            <person name="Vilgalys R."/>
            <person name="Dunand C."/>
            <person name="Henrissat B."/>
            <person name="Grigoriev I.V."/>
            <person name="Hibbett D."/>
            <person name="Nagy L.G."/>
            <person name="Martin F.M."/>
        </authorList>
    </citation>
    <scope>NUCLEOTIDE SEQUENCE</scope>
    <source>
        <strain evidence="1">UP504</strain>
    </source>
</reference>
<comment type="caution">
    <text evidence="1">The sequence shown here is derived from an EMBL/GenBank/DDBJ whole genome shotgun (WGS) entry which is preliminary data.</text>
</comment>
<dbReference type="EMBL" id="MU129359">
    <property type="protein sequence ID" value="KAF9503427.1"/>
    <property type="molecule type" value="Genomic_DNA"/>
</dbReference>
<keyword evidence="2" id="KW-1185">Reference proteome</keyword>
<evidence type="ECO:0000313" key="1">
    <source>
        <dbReference type="EMBL" id="KAF9503427.1"/>
    </source>
</evidence>
<accession>A0A9P6ACK2</accession>
<protein>
    <submittedName>
        <fullName evidence="1">Uncharacterized protein</fullName>
    </submittedName>
</protein>
<sequence>MIRRPSILYGPWMFLKWPGFQAILVRLEAVESGLLPDPGLDLAQSLEVKSRASLFFGGVTTPFEVGSGNELGWVFRRRSCENRSVLFQYTAGSSQLKPGQHQTPVEKLSTGVFEKKRKKGSKKGGNTLVHSGSDVLIGPSASRTNIPLTLRSASWIQEGTRCHTWTKWSQQVGSQMGGDKGEEGGRVITPPLALALGGGAAHRAKHWLCPEHRRKGCGWNGRMMKDSKVVTGQVAQSLPKERKGIKSQGTSPEPGKGLVLMATRGQQDIQIEAAETRDKRQEGSWFSLGVEVWAKDNYSISASAIYT</sequence>